<feature type="transmembrane region" description="Helical" evidence="1">
    <location>
        <begin position="59"/>
        <end position="76"/>
    </location>
</feature>
<feature type="transmembrane region" description="Helical" evidence="1">
    <location>
        <begin position="229"/>
        <end position="248"/>
    </location>
</feature>
<evidence type="ECO:0000313" key="3">
    <source>
        <dbReference type="Proteomes" id="UP001595872"/>
    </source>
</evidence>
<feature type="transmembrane region" description="Helical" evidence="1">
    <location>
        <begin position="175"/>
        <end position="192"/>
    </location>
</feature>
<keyword evidence="1" id="KW-0812">Transmembrane</keyword>
<name>A0ABV9TV77_9ACTN</name>
<gene>
    <name evidence="2" type="ORF">ACFPCY_05165</name>
</gene>
<feature type="transmembrane region" description="Helical" evidence="1">
    <location>
        <begin position="96"/>
        <end position="126"/>
    </location>
</feature>
<feature type="transmembrane region" description="Helical" evidence="1">
    <location>
        <begin position="138"/>
        <end position="163"/>
    </location>
</feature>
<evidence type="ECO:0000256" key="1">
    <source>
        <dbReference type="SAM" id="Phobius"/>
    </source>
</evidence>
<reference evidence="3" key="1">
    <citation type="journal article" date="2019" name="Int. J. Syst. Evol. Microbiol.">
        <title>The Global Catalogue of Microorganisms (GCM) 10K type strain sequencing project: providing services to taxonomists for standard genome sequencing and annotation.</title>
        <authorList>
            <consortium name="The Broad Institute Genomics Platform"/>
            <consortium name="The Broad Institute Genome Sequencing Center for Infectious Disease"/>
            <person name="Wu L."/>
            <person name="Ma J."/>
        </authorList>
    </citation>
    <scope>NUCLEOTIDE SEQUENCE [LARGE SCALE GENOMIC DNA]</scope>
    <source>
        <strain evidence="3">KLKA75</strain>
    </source>
</reference>
<evidence type="ECO:0008006" key="4">
    <source>
        <dbReference type="Google" id="ProtNLM"/>
    </source>
</evidence>
<protein>
    <recommendedName>
        <fullName evidence="4">DUF998 domain-containing protein</fullName>
    </recommendedName>
</protein>
<sequence length="325" mass="34176">MRRVLPAVCLFFLSPIVGEMLLGATSIDAIGLIPMMALLYGGGTLLIREVVRRTRRGWCSILLLGAAYALLEEGLLDQMIFNGHYSGNYDMVHVTYVPFLGTGVFGLLSVLAVHGVWSVTVPIALMEGMVPDRADEPWLGRAGLAVTAALFGLGIVIVGGGTYSDTHFMAPWPELAGTAAAIVLLVVAVFRIRRPGPGRADRNAPRPLVAGAASLVLTSAFMIVLQANWWGVGAALAVAVVALALGLYWSRARGWGRPHVFALAAGATLTYVWDGFGQTPDEGSGGAINLAGHVLLAVASAVFLYVAAKRVRKRSGAERLGSGTA</sequence>
<feature type="transmembrane region" description="Helical" evidence="1">
    <location>
        <begin position="204"/>
        <end position="223"/>
    </location>
</feature>
<evidence type="ECO:0000313" key="2">
    <source>
        <dbReference type="EMBL" id="MFC4906697.1"/>
    </source>
</evidence>
<feature type="transmembrane region" description="Helical" evidence="1">
    <location>
        <begin position="28"/>
        <end position="47"/>
    </location>
</feature>
<dbReference type="RefSeq" id="WP_378252377.1">
    <property type="nucleotide sequence ID" value="NZ_JBHSIT010000001.1"/>
</dbReference>
<feature type="transmembrane region" description="Helical" evidence="1">
    <location>
        <begin position="288"/>
        <end position="308"/>
    </location>
</feature>
<accession>A0ABV9TV77</accession>
<keyword evidence="1" id="KW-0472">Membrane</keyword>
<keyword evidence="1" id="KW-1133">Transmembrane helix</keyword>
<dbReference type="Proteomes" id="UP001595872">
    <property type="component" value="Unassembled WGS sequence"/>
</dbReference>
<keyword evidence="3" id="KW-1185">Reference proteome</keyword>
<organism evidence="2 3">
    <name type="scientific">Actinomadura gamaensis</name>
    <dbReference type="NCBI Taxonomy" id="1763541"/>
    <lineage>
        <taxon>Bacteria</taxon>
        <taxon>Bacillati</taxon>
        <taxon>Actinomycetota</taxon>
        <taxon>Actinomycetes</taxon>
        <taxon>Streptosporangiales</taxon>
        <taxon>Thermomonosporaceae</taxon>
        <taxon>Actinomadura</taxon>
    </lineage>
</organism>
<proteinExistence type="predicted"/>
<comment type="caution">
    <text evidence="2">The sequence shown here is derived from an EMBL/GenBank/DDBJ whole genome shotgun (WGS) entry which is preliminary data.</text>
</comment>
<dbReference type="EMBL" id="JBHSIT010000001">
    <property type="protein sequence ID" value="MFC4906697.1"/>
    <property type="molecule type" value="Genomic_DNA"/>
</dbReference>
<feature type="transmembrane region" description="Helical" evidence="1">
    <location>
        <begin position="260"/>
        <end position="276"/>
    </location>
</feature>